<dbReference type="GO" id="GO:0006120">
    <property type="term" value="P:mitochondrial electron transport, NADH to ubiquinone"/>
    <property type="evidence" value="ECO:0007669"/>
    <property type="project" value="InterPro"/>
</dbReference>
<feature type="transmembrane region" description="Helical" evidence="11">
    <location>
        <begin position="37"/>
        <end position="58"/>
    </location>
</feature>
<accession>A0A2A4K479</accession>
<keyword evidence="6 11" id="KW-1133">Transmembrane helix</keyword>
<dbReference type="EMBL" id="NWSH01000149">
    <property type="protein sequence ID" value="PCG79057.1"/>
    <property type="molecule type" value="Genomic_DNA"/>
</dbReference>
<keyword evidence="5" id="KW-0999">Mitochondrion inner membrane</keyword>
<keyword evidence="8 11" id="KW-0472">Membrane</keyword>
<dbReference type="InterPro" id="IPR039205">
    <property type="entry name" value="NDUFA11"/>
</dbReference>
<dbReference type="PANTHER" id="PTHR21382">
    <property type="entry name" value="NADH-UBIQUINONE OXIDOREDUCTASE SUBUNIT"/>
    <property type="match status" value="1"/>
</dbReference>
<comment type="caution">
    <text evidence="12">The sequence shown here is derived from an EMBL/GenBank/DDBJ whole genome shotgun (WGS) entry which is preliminary data.</text>
</comment>
<dbReference type="STRING" id="7102.A0A2A4K479"/>
<dbReference type="PANTHER" id="PTHR21382:SF1">
    <property type="entry name" value="NADH DEHYDROGENASE [UBIQUINONE] 1 ALPHA SUBCOMPLEX SUBUNIT 11"/>
    <property type="match status" value="1"/>
</dbReference>
<reference evidence="12" key="1">
    <citation type="submission" date="2017-09" db="EMBL/GenBank/DDBJ databases">
        <title>Contemporary evolution of a Lepidopteran species, Heliothis virescens, in response to modern agricultural practices.</title>
        <authorList>
            <person name="Fritz M.L."/>
            <person name="Deyonke A.M."/>
            <person name="Papanicolaou A."/>
            <person name="Micinski S."/>
            <person name="Westbrook J."/>
            <person name="Gould F."/>
        </authorList>
    </citation>
    <scope>NUCLEOTIDE SEQUENCE [LARGE SCALE GENOMIC DNA]</scope>
    <source>
        <strain evidence="12">HvINT-</strain>
        <tissue evidence="12">Whole body</tissue>
    </source>
</reference>
<evidence type="ECO:0000256" key="2">
    <source>
        <dbReference type="ARBA" id="ARBA00008699"/>
    </source>
</evidence>
<keyword evidence="7" id="KW-0496">Mitochondrion</keyword>
<comment type="similarity">
    <text evidence="2">Belongs to the complex I NDUFA11 subunit family.</text>
</comment>
<evidence type="ECO:0000256" key="1">
    <source>
        <dbReference type="ARBA" id="ARBA00004292"/>
    </source>
</evidence>
<evidence type="ECO:0000313" key="12">
    <source>
        <dbReference type="EMBL" id="PCG79057.1"/>
    </source>
</evidence>
<evidence type="ECO:0000256" key="8">
    <source>
        <dbReference type="ARBA" id="ARBA00023136"/>
    </source>
</evidence>
<evidence type="ECO:0000256" key="10">
    <source>
        <dbReference type="ARBA" id="ARBA00031497"/>
    </source>
</evidence>
<dbReference type="GO" id="GO:0045271">
    <property type="term" value="C:respiratory chain complex I"/>
    <property type="evidence" value="ECO:0007669"/>
    <property type="project" value="InterPro"/>
</dbReference>
<evidence type="ECO:0000256" key="5">
    <source>
        <dbReference type="ARBA" id="ARBA00022792"/>
    </source>
</evidence>
<evidence type="ECO:0000256" key="4">
    <source>
        <dbReference type="ARBA" id="ARBA00022692"/>
    </source>
</evidence>
<evidence type="ECO:0000256" key="6">
    <source>
        <dbReference type="ARBA" id="ARBA00022989"/>
    </source>
</evidence>
<evidence type="ECO:0000256" key="3">
    <source>
        <dbReference type="ARBA" id="ARBA00018191"/>
    </source>
</evidence>
<comment type="subcellular location">
    <subcellularLocation>
        <location evidence="1">Mitochondrion inner membrane</location>
        <topology evidence="1">Multi-pass membrane protein</topology>
        <orientation evidence="1">Matrix side</orientation>
    </subcellularLocation>
</comment>
<evidence type="ECO:0000256" key="11">
    <source>
        <dbReference type="SAM" id="Phobius"/>
    </source>
</evidence>
<evidence type="ECO:0000256" key="7">
    <source>
        <dbReference type="ARBA" id="ARBA00023128"/>
    </source>
</evidence>
<name>A0A2A4K479_HELVI</name>
<evidence type="ECO:0000256" key="9">
    <source>
        <dbReference type="ARBA" id="ARBA00030608"/>
    </source>
</evidence>
<dbReference type="AlphaFoldDB" id="A0A2A4K479"/>
<organism evidence="12">
    <name type="scientific">Heliothis virescens</name>
    <name type="common">Tobacco budworm moth</name>
    <dbReference type="NCBI Taxonomy" id="7102"/>
    <lineage>
        <taxon>Eukaryota</taxon>
        <taxon>Metazoa</taxon>
        <taxon>Ecdysozoa</taxon>
        <taxon>Arthropoda</taxon>
        <taxon>Hexapoda</taxon>
        <taxon>Insecta</taxon>
        <taxon>Pterygota</taxon>
        <taxon>Neoptera</taxon>
        <taxon>Endopterygota</taxon>
        <taxon>Lepidoptera</taxon>
        <taxon>Glossata</taxon>
        <taxon>Ditrysia</taxon>
        <taxon>Noctuoidea</taxon>
        <taxon>Noctuidae</taxon>
        <taxon>Heliothinae</taxon>
        <taxon>Heliothis</taxon>
    </lineage>
</organism>
<gene>
    <name evidence="12" type="ORF">B5V51_2227</name>
</gene>
<sequence length="197" mass="21652">MEKVEEEKKCDPRNYSRYYDTPDGCDVPTKVMVASRYGIVAGLIAGTYDVLMYSHVVGLMPIISRYARHVVPIGLMGATFAVVANAVQHAREADDPLNYFLGGLACGPLVAMYTRSKHGIVAGGIFLGIAGIIKKESVDQGVAIFPKYPRGMNSITGAQKDWSLVRDPREDFSPDHTPMNMPQTRSHKRSIVYVGPF</sequence>
<dbReference type="GO" id="GO:0005743">
    <property type="term" value="C:mitochondrial inner membrane"/>
    <property type="evidence" value="ECO:0007669"/>
    <property type="project" value="UniProtKB-SubCell"/>
</dbReference>
<protein>
    <recommendedName>
        <fullName evidence="3">NADH dehydrogenase [ubiquinone] 1 alpha subcomplex subunit 11</fullName>
    </recommendedName>
    <alternativeName>
        <fullName evidence="9">Complex I-B14.7</fullName>
    </alternativeName>
    <alternativeName>
        <fullName evidence="10">NADH-ubiquinone oxidoreductase subunit B14.7</fullName>
    </alternativeName>
</protein>
<keyword evidence="4 11" id="KW-0812">Transmembrane</keyword>
<proteinExistence type="inferred from homology"/>